<gene>
    <name evidence="2" type="ORF">CFO_g2080</name>
</gene>
<evidence type="ECO:0000313" key="2">
    <source>
        <dbReference type="EMBL" id="KKF95571.1"/>
    </source>
</evidence>
<evidence type="ECO:0000313" key="3">
    <source>
        <dbReference type="Proteomes" id="UP000034841"/>
    </source>
</evidence>
<protein>
    <submittedName>
        <fullName evidence="2">Uncharacterized protein</fullName>
    </submittedName>
</protein>
<name>A0A0F8B2H8_CERFI</name>
<keyword evidence="3" id="KW-1185">Reference proteome</keyword>
<sequence>MVLETLIGFGVIFGAAEGIRNAQAKARLEEHRSRKNNLIVHCPKSSVFSPLLQDRQIVLSGGKLYIDTGTDNTVPFGHPFAGYFLPYPDAKHAGLVSTITDEAPIMNWVYVDRATHELRFGVRKDSEGNLTGPFDCTRQDRRLTLCGWEGFVAVREGPFWALYFDLAGDKLVEKVEKDTPVVEVELLRKEMRTAKPDPPEMCEGETHNAAAEGQPQKTTC</sequence>
<comment type="caution">
    <text evidence="2">The sequence shown here is derived from an EMBL/GenBank/DDBJ whole genome shotgun (WGS) entry which is preliminary data.</text>
</comment>
<dbReference type="PANTHER" id="PTHR38049">
    <property type="entry name" value="RICIN B LECTIN DOMAIN-CONTAINING PROTEIN"/>
    <property type="match status" value="1"/>
</dbReference>
<proteinExistence type="predicted"/>
<dbReference type="EMBL" id="LBBL01000088">
    <property type="protein sequence ID" value="KKF95571.1"/>
    <property type="molecule type" value="Genomic_DNA"/>
</dbReference>
<feature type="region of interest" description="Disordered" evidence="1">
    <location>
        <begin position="192"/>
        <end position="220"/>
    </location>
</feature>
<dbReference type="Proteomes" id="UP000034841">
    <property type="component" value="Unassembled WGS sequence"/>
</dbReference>
<evidence type="ECO:0000256" key="1">
    <source>
        <dbReference type="SAM" id="MobiDB-lite"/>
    </source>
</evidence>
<accession>A0A0F8B2H8</accession>
<dbReference type="AlphaFoldDB" id="A0A0F8B2H8"/>
<dbReference type="PANTHER" id="PTHR38049:SF2">
    <property type="entry name" value="RICIN B LECTIN DOMAIN-CONTAINING PROTEIN"/>
    <property type="match status" value="1"/>
</dbReference>
<organism evidence="2 3">
    <name type="scientific">Ceratocystis fimbriata f. sp. platani</name>
    <dbReference type="NCBI Taxonomy" id="88771"/>
    <lineage>
        <taxon>Eukaryota</taxon>
        <taxon>Fungi</taxon>
        <taxon>Dikarya</taxon>
        <taxon>Ascomycota</taxon>
        <taxon>Pezizomycotina</taxon>
        <taxon>Sordariomycetes</taxon>
        <taxon>Hypocreomycetidae</taxon>
        <taxon>Microascales</taxon>
        <taxon>Ceratocystidaceae</taxon>
        <taxon>Ceratocystis</taxon>
    </lineage>
</organism>
<reference evidence="2 3" key="1">
    <citation type="submission" date="2015-04" db="EMBL/GenBank/DDBJ databases">
        <title>Genome sequence of Ceratocystis platani, a major pathogen of plane trees.</title>
        <authorList>
            <person name="Belbahri L."/>
        </authorList>
    </citation>
    <scope>NUCLEOTIDE SEQUENCE [LARGE SCALE GENOMIC DNA]</scope>
    <source>
        <strain evidence="2 3">CFO</strain>
    </source>
</reference>
<dbReference type="OrthoDB" id="3928002at2759"/>